<evidence type="ECO:0000313" key="13">
    <source>
        <dbReference type="Proteomes" id="UP001142055"/>
    </source>
</evidence>
<evidence type="ECO:0000256" key="2">
    <source>
        <dbReference type="ARBA" id="ARBA00004687"/>
    </source>
</evidence>
<name>A0A9Q0M624_BLOTA</name>
<evidence type="ECO:0000256" key="3">
    <source>
        <dbReference type="ARBA" id="ARBA00022502"/>
    </source>
</evidence>
<feature type="transmembrane region" description="Helical" evidence="11">
    <location>
        <begin position="406"/>
        <end position="423"/>
    </location>
</feature>
<feature type="transmembrane region" description="Helical" evidence="11">
    <location>
        <begin position="136"/>
        <end position="158"/>
    </location>
</feature>
<dbReference type="PANTHER" id="PTHR22760:SF3">
    <property type="entry name" value="GPI MANNOSYLTRANSFERASE 4"/>
    <property type="match status" value="1"/>
</dbReference>
<keyword evidence="4 11" id="KW-0328">Glycosyltransferase</keyword>
<dbReference type="PANTHER" id="PTHR22760">
    <property type="entry name" value="GLYCOSYLTRANSFERASE"/>
    <property type="match status" value="1"/>
</dbReference>
<dbReference type="GO" id="GO:0006506">
    <property type="term" value="P:GPI anchor biosynthetic process"/>
    <property type="evidence" value="ECO:0007669"/>
    <property type="project" value="UniProtKB-KW"/>
</dbReference>
<keyword evidence="8 11" id="KW-1133">Transmembrane helix</keyword>
<comment type="pathway">
    <text evidence="2">Glycolipid biosynthesis; glycosylphosphatidylinositol-anchor biosynthesis.</text>
</comment>
<sequence>MAVKKRSKAPSNTAKDFGKFLSQTVNLNNSNGKQLQRNRNDNGILNPKFISLIILWCIRLLVVFFPQYGYIQPDEFFQFTEPIAGDFFSFTNLRVWEFNGTASLRNMFFPGLISLPIFHLIKSTLGDEKLVNVSSYLLLVGPRFMIAILSFVSDFCIYRLCRLLYSPGPNCKSLMTNKSLDCLLVHASSYLAFTYYTHTFSNTIETILFGLLLMTIIESFPNSFSNSPPQYINIKLSLILAFGFFNRPTFVVFSAIPVLYWLACFQSNNHQKIANKQSRSSWYCWSMNCFKNIVANGLKLFTPFTLATMFLILVDTCYHHRLDDLLMAISQMSISKISHNLVLTPINFLVYNIQTNNLANHGLHPFWFHALVCMPWMFSLLAIIWYMDIVHKIVSYVWIQLPRNTISNWMIALLYTSSIVSLIGFSSRPHHEPRFLLPLIIPIVCLFGHRLFSFRSVAVVWFVSNLLLTIFYGHIHQAGVVASISHLQSKLNNSMSNDTNRSIHFMFARQYLPPLHLLTIPKQKEELFQVSDLAILEFPSKFEQKFRSIRPNTDVYLSLPSCLSDQLKNSLEKNFPNITMELVYQHFPHFTSEDLEHSYNVLFDRKRDSLLSIGQLLARLRGAFSMNVWKFASV</sequence>
<feature type="transmembrane region" description="Helical" evidence="11">
    <location>
        <begin position="366"/>
        <end position="386"/>
    </location>
</feature>
<organism evidence="12 13">
    <name type="scientific">Blomia tropicalis</name>
    <name type="common">Mite</name>
    <dbReference type="NCBI Taxonomy" id="40697"/>
    <lineage>
        <taxon>Eukaryota</taxon>
        <taxon>Metazoa</taxon>
        <taxon>Ecdysozoa</taxon>
        <taxon>Arthropoda</taxon>
        <taxon>Chelicerata</taxon>
        <taxon>Arachnida</taxon>
        <taxon>Acari</taxon>
        <taxon>Acariformes</taxon>
        <taxon>Sarcoptiformes</taxon>
        <taxon>Astigmata</taxon>
        <taxon>Glycyphagoidea</taxon>
        <taxon>Echimyopodidae</taxon>
        <taxon>Blomia</taxon>
    </lineage>
</organism>
<feature type="transmembrane region" description="Helical" evidence="11">
    <location>
        <begin position="435"/>
        <end position="452"/>
    </location>
</feature>
<dbReference type="InterPro" id="IPR005599">
    <property type="entry name" value="GPI_mannosylTrfase"/>
</dbReference>
<comment type="similarity">
    <text evidence="10">Belongs to the glycosyltransferase 22 family. PIGZ subfamily.</text>
</comment>
<comment type="caution">
    <text evidence="12">The sequence shown here is derived from an EMBL/GenBank/DDBJ whole genome shotgun (WGS) entry which is preliminary data.</text>
</comment>
<reference evidence="12" key="1">
    <citation type="submission" date="2022-12" db="EMBL/GenBank/DDBJ databases">
        <title>Genome assemblies of Blomia tropicalis.</title>
        <authorList>
            <person name="Cui Y."/>
        </authorList>
    </citation>
    <scope>NUCLEOTIDE SEQUENCE</scope>
    <source>
        <tissue evidence="12">Adult mites</tissue>
    </source>
</reference>
<dbReference type="GO" id="GO:0000026">
    <property type="term" value="F:alpha-1,2-mannosyltransferase activity"/>
    <property type="evidence" value="ECO:0007669"/>
    <property type="project" value="TreeGrafter"/>
</dbReference>
<keyword evidence="9 11" id="KW-0472">Membrane</keyword>
<dbReference type="EMBL" id="JAPWDV010000002">
    <property type="protein sequence ID" value="KAJ6219649.1"/>
    <property type="molecule type" value="Genomic_DNA"/>
</dbReference>
<evidence type="ECO:0000256" key="9">
    <source>
        <dbReference type="ARBA" id="ARBA00023136"/>
    </source>
</evidence>
<feature type="transmembrane region" description="Helical" evidence="11">
    <location>
        <begin position="204"/>
        <end position="224"/>
    </location>
</feature>
<feature type="transmembrane region" description="Helical" evidence="11">
    <location>
        <begin position="300"/>
        <end position="318"/>
    </location>
</feature>
<evidence type="ECO:0000256" key="6">
    <source>
        <dbReference type="ARBA" id="ARBA00022692"/>
    </source>
</evidence>
<protein>
    <recommendedName>
        <fullName evidence="11">Mannosyltransferase</fullName>
        <ecNumber evidence="11">2.4.1.-</ecNumber>
    </recommendedName>
</protein>
<gene>
    <name evidence="12" type="ORF">RDWZM_005461</name>
</gene>
<evidence type="ECO:0000256" key="5">
    <source>
        <dbReference type="ARBA" id="ARBA00022679"/>
    </source>
</evidence>
<dbReference type="Pfam" id="PF03901">
    <property type="entry name" value="Glyco_transf_22"/>
    <property type="match status" value="1"/>
</dbReference>
<evidence type="ECO:0000256" key="7">
    <source>
        <dbReference type="ARBA" id="ARBA00022824"/>
    </source>
</evidence>
<evidence type="ECO:0000256" key="8">
    <source>
        <dbReference type="ARBA" id="ARBA00022989"/>
    </source>
</evidence>
<evidence type="ECO:0000256" key="11">
    <source>
        <dbReference type="RuleBase" id="RU363075"/>
    </source>
</evidence>
<comment type="subcellular location">
    <subcellularLocation>
        <location evidence="1 11">Endoplasmic reticulum membrane</location>
        <topology evidence="1 11">Multi-pass membrane protein</topology>
    </subcellularLocation>
</comment>
<keyword evidence="5" id="KW-0808">Transferase</keyword>
<evidence type="ECO:0000313" key="12">
    <source>
        <dbReference type="EMBL" id="KAJ6219649.1"/>
    </source>
</evidence>
<proteinExistence type="inferred from homology"/>
<keyword evidence="7 11" id="KW-0256">Endoplasmic reticulum</keyword>
<keyword evidence="6 11" id="KW-0812">Transmembrane</keyword>
<dbReference type="Proteomes" id="UP001142055">
    <property type="component" value="Chromosome 2"/>
</dbReference>
<feature type="transmembrane region" description="Helical" evidence="11">
    <location>
        <begin position="458"/>
        <end position="475"/>
    </location>
</feature>
<keyword evidence="13" id="KW-1185">Reference proteome</keyword>
<feature type="transmembrane region" description="Helical" evidence="11">
    <location>
        <begin position="49"/>
        <end position="71"/>
    </location>
</feature>
<evidence type="ECO:0000256" key="1">
    <source>
        <dbReference type="ARBA" id="ARBA00004477"/>
    </source>
</evidence>
<dbReference type="EC" id="2.4.1.-" evidence="11"/>
<evidence type="ECO:0000256" key="4">
    <source>
        <dbReference type="ARBA" id="ARBA00022676"/>
    </source>
</evidence>
<dbReference type="GO" id="GO:0005789">
    <property type="term" value="C:endoplasmic reticulum membrane"/>
    <property type="evidence" value="ECO:0007669"/>
    <property type="project" value="UniProtKB-SubCell"/>
</dbReference>
<feature type="transmembrane region" description="Helical" evidence="11">
    <location>
        <begin position="236"/>
        <end position="262"/>
    </location>
</feature>
<evidence type="ECO:0000256" key="10">
    <source>
        <dbReference type="ARBA" id="ARBA00038466"/>
    </source>
</evidence>
<dbReference type="AlphaFoldDB" id="A0A9Q0M624"/>
<dbReference type="OMA" id="YRICRLY"/>
<accession>A0A9Q0M624</accession>
<keyword evidence="3" id="KW-0337">GPI-anchor biosynthesis</keyword>